<evidence type="ECO:0000256" key="1">
    <source>
        <dbReference type="ARBA" id="ARBA00023002"/>
    </source>
</evidence>
<dbReference type="PRINTS" id="PR00368">
    <property type="entry name" value="FADPNR"/>
</dbReference>
<dbReference type="Proteomes" id="UP001595625">
    <property type="component" value="Unassembled WGS sequence"/>
</dbReference>
<keyword evidence="3" id="KW-1185">Reference proteome</keyword>
<dbReference type="InterPro" id="IPR036188">
    <property type="entry name" value="FAD/NAD-bd_sf"/>
</dbReference>
<dbReference type="PRINTS" id="PR00411">
    <property type="entry name" value="PNDRDTASEI"/>
</dbReference>
<dbReference type="EMBL" id="JBHRUJ010000016">
    <property type="protein sequence ID" value="MFC3211626.1"/>
    <property type="molecule type" value="Genomic_DNA"/>
</dbReference>
<comment type="caution">
    <text evidence="2">The sequence shown here is derived from an EMBL/GenBank/DDBJ whole genome shotgun (WGS) entry which is preliminary data.</text>
</comment>
<evidence type="ECO:0000313" key="2">
    <source>
        <dbReference type="EMBL" id="MFC3211626.1"/>
    </source>
</evidence>
<reference evidence="3" key="1">
    <citation type="journal article" date="2019" name="Int. J. Syst. Evol. Microbiol.">
        <title>The Global Catalogue of Microorganisms (GCM) 10K type strain sequencing project: providing services to taxonomists for standard genome sequencing and annotation.</title>
        <authorList>
            <consortium name="The Broad Institute Genomics Platform"/>
            <consortium name="The Broad Institute Genome Sequencing Center for Infectious Disease"/>
            <person name="Wu L."/>
            <person name="Ma J."/>
        </authorList>
    </citation>
    <scope>NUCLEOTIDE SEQUENCE [LARGE SCALE GENOMIC DNA]</scope>
    <source>
        <strain evidence="3">CCM 320</strain>
    </source>
</reference>
<dbReference type="InterPro" id="IPR050982">
    <property type="entry name" value="Auxin_biosynth/cation_transpt"/>
</dbReference>
<organism evidence="2 3">
    <name type="scientific">Planomicrobium okeanokoites</name>
    <name type="common">Planococcus okeanokoites</name>
    <name type="synonym">Flavobacterium okeanokoites</name>
    <dbReference type="NCBI Taxonomy" id="244"/>
    <lineage>
        <taxon>Bacteria</taxon>
        <taxon>Bacillati</taxon>
        <taxon>Bacillota</taxon>
        <taxon>Bacilli</taxon>
        <taxon>Bacillales</taxon>
        <taxon>Caryophanaceae</taxon>
        <taxon>Planomicrobium</taxon>
    </lineage>
</organism>
<dbReference type="Pfam" id="PF13738">
    <property type="entry name" value="Pyr_redox_3"/>
    <property type="match status" value="1"/>
</dbReference>
<dbReference type="RefSeq" id="WP_117312231.1">
    <property type="nucleotide sequence ID" value="NZ_JBHRUJ010000016.1"/>
</dbReference>
<dbReference type="Gene3D" id="3.50.50.60">
    <property type="entry name" value="FAD/NAD(P)-binding domain"/>
    <property type="match status" value="1"/>
</dbReference>
<dbReference type="SUPFAM" id="SSF51905">
    <property type="entry name" value="FAD/NAD(P)-binding domain"/>
    <property type="match status" value="1"/>
</dbReference>
<gene>
    <name evidence="2" type="ORF">ACFOEJ_11120</name>
</gene>
<dbReference type="PANTHER" id="PTHR43539:SF78">
    <property type="entry name" value="FLAVIN-CONTAINING MONOOXYGENASE"/>
    <property type="match status" value="1"/>
</dbReference>
<sequence>MKKSDLPVAIIGGGPVGLAAAAQLAVRGENFVLFESGSSLGTNFLDYGHAKLFSAWRYNMDAAAKELLLKNGFALPDSDTLPFASEIAEEYLQPLGQLPELAPFIHLNSRVHHIQKRGLDKMRDQGREAMPFQVTVENSGQYLHFEAKAVIDATGTWQQPNPLISGGFSSSDDSIHTRLPDILDNDRTVFAGKNVAVVGSGHSAFNSVLDLLELKKEYPGTQITWLLRSKIQNSLFGGGDTDQLAARGELGSKMKQSVTAGVLNIEEESFISQVSRNAFNQLHLTIIQEENQRILGPFDEIIANTGSRPDFSFLREIRYKSDASLESVPAIAPLIDPNIHSCGTVRPHGEKELRQPEKDFYIVGAKSYGRAPTFLLATGYEQVRSIIAYLTGDIEASERVELSLPETGVCSSRPSAFNILNNADSVCC</sequence>
<keyword evidence="1" id="KW-0560">Oxidoreductase</keyword>
<name>A0ABV7KQX6_PLAOK</name>
<proteinExistence type="predicted"/>
<dbReference type="PANTHER" id="PTHR43539">
    <property type="entry name" value="FLAVIN-BINDING MONOOXYGENASE-LIKE PROTEIN (AFU_ORTHOLOGUE AFUA_4G09220)"/>
    <property type="match status" value="1"/>
</dbReference>
<evidence type="ECO:0000313" key="3">
    <source>
        <dbReference type="Proteomes" id="UP001595625"/>
    </source>
</evidence>
<protein>
    <submittedName>
        <fullName evidence="2">NAD(P)-binding domain-containing protein</fullName>
    </submittedName>
</protein>
<accession>A0ABV7KQX6</accession>